<name>A0ABY5W9U5_9ACTN</name>
<organism evidence="2 3">
    <name type="scientific">Dactylosporangium fulvum</name>
    <dbReference type="NCBI Taxonomy" id="53359"/>
    <lineage>
        <taxon>Bacteria</taxon>
        <taxon>Bacillati</taxon>
        <taxon>Actinomycetota</taxon>
        <taxon>Actinomycetes</taxon>
        <taxon>Micromonosporales</taxon>
        <taxon>Micromonosporaceae</taxon>
        <taxon>Dactylosporangium</taxon>
    </lineage>
</organism>
<dbReference type="Proteomes" id="UP001059617">
    <property type="component" value="Chromosome"/>
</dbReference>
<dbReference type="RefSeq" id="WP_259866016.1">
    <property type="nucleotide sequence ID" value="NZ_BAAAST010000003.1"/>
</dbReference>
<reference evidence="2" key="2">
    <citation type="submission" date="2022-09" db="EMBL/GenBank/DDBJ databases">
        <title>Biosynthetic gene clusters of Dactylosporangioum fulvum.</title>
        <authorList>
            <person name="Caradec T."/>
        </authorList>
    </citation>
    <scope>NUCLEOTIDE SEQUENCE</scope>
    <source>
        <strain evidence="2">NRRL B-16292</strain>
    </source>
</reference>
<feature type="region of interest" description="Disordered" evidence="1">
    <location>
        <begin position="602"/>
        <end position="636"/>
    </location>
</feature>
<evidence type="ECO:0000313" key="2">
    <source>
        <dbReference type="EMBL" id="UWP86642.1"/>
    </source>
</evidence>
<accession>A0ABY5W9U5</accession>
<protein>
    <submittedName>
        <fullName evidence="2">Type I-C CRISPR-associated protein Cas8c/Csd1</fullName>
    </submittedName>
</protein>
<dbReference type="EMBL" id="CP073720">
    <property type="protein sequence ID" value="UWP86642.1"/>
    <property type="molecule type" value="Genomic_DNA"/>
</dbReference>
<evidence type="ECO:0000313" key="3">
    <source>
        <dbReference type="Proteomes" id="UP001059617"/>
    </source>
</evidence>
<proteinExistence type="predicted"/>
<evidence type="ECO:0000256" key="1">
    <source>
        <dbReference type="SAM" id="MobiDB-lite"/>
    </source>
</evidence>
<sequence length="636" mass="70715">MLLRRLVGYRRPADDDDDGEQRRPYSRTRVVGWELNLDGDGHVTGLVPLADASQRSTKFGQPILVPNAGRTSGIAPTLGADDAQYVVGWVDDKAKPQRVADAHQAFAELSRRWAREHPDDPAAQALCAFYDRAQMPPPPNGFKWTSRDLMVVVVNGRRVTGCDSLWAVWAAVVQERKSGGGAEGGGRRGLCLVCGEPDRPLLDRMPQALPKALIPGAEQEIAVLSANKRIHTYDFNEGLTGSPICVDCGQAAVANLHTVLSEPLNNFVYPRQRTRLAWWVSDGASSATIAMLDETPERIGEYLHALVTGRQRRRADRHTFCSVTLSGNVARLVVHRWLEMPLADAEDNVQTWFDDHRILPRGRDRPVGYPIWLLVVCAGQWQPDRSERGGRYIPLADKAADRPDDLAQLLLQSGLHGDTVPPHVLAHMVRRIRTDLHLDGPRVALLRVALHRHPQRTAEGPTAVLDEKQDNPAYLYGRLFAVLESLQYSAYPKDAQPNTTFFHRYFAGAVANPRVALVQGSQLYPAWIKKLDSAANTPGTDPAGRQEAERARRAATRYRARIRELQDRLDAPVTPLADAQSQSWFILGYFHQQAHDIRMAKAGKAPEVPIDQLPDTDTDEHADEHAEDTNEGNDEQ</sequence>
<keyword evidence="3" id="KW-1185">Reference proteome</keyword>
<reference evidence="2" key="1">
    <citation type="submission" date="2021-04" db="EMBL/GenBank/DDBJ databases">
        <authorList>
            <person name="Hartkoorn R.C."/>
            <person name="Beaudoing E."/>
            <person name="Hot D."/>
        </authorList>
    </citation>
    <scope>NUCLEOTIDE SEQUENCE</scope>
    <source>
        <strain evidence="2">NRRL B-16292</strain>
    </source>
</reference>
<feature type="region of interest" description="Disordered" evidence="1">
    <location>
        <begin position="535"/>
        <end position="555"/>
    </location>
</feature>
<gene>
    <name evidence="2" type="ORF">Dfulv_21345</name>
</gene>
<dbReference type="InterPro" id="IPR010144">
    <property type="entry name" value="CRISPR-assoc_prot_Csd1-typ"/>
</dbReference>
<dbReference type="Pfam" id="PF09709">
    <property type="entry name" value="Cas_Csd1"/>
    <property type="match status" value="1"/>
</dbReference>